<dbReference type="PANTHER" id="PTHR40980:SF3">
    <property type="entry name" value="TONB-DEPENDENT RECEPTOR-LIKE BETA-BARREL DOMAIN-CONTAINING PROTEIN"/>
    <property type="match status" value="1"/>
</dbReference>
<evidence type="ECO:0000256" key="7">
    <source>
        <dbReference type="ARBA" id="ARBA00023237"/>
    </source>
</evidence>
<keyword evidence="7 8" id="KW-0998">Cell outer membrane</keyword>
<dbReference type="InterPro" id="IPR037066">
    <property type="entry name" value="Plug_dom_sf"/>
</dbReference>
<evidence type="ECO:0000313" key="13">
    <source>
        <dbReference type="EMBL" id="AMU95182.1"/>
    </source>
</evidence>
<keyword evidence="6 8" id="KW-0472">Membrane</keyword>
<dbReference type="Gene3D" id="2.40.170.20">
    <property type="entry name" value="TonB-dependent receptor, beta-barrel domain"/>
    <property type="match status" value="1"/>
</dbReference>
<dbReference type="EMBL" id="CP013342">
    <property type="protein sequence ID" value="AMU95182.1"/>
    <property type="molecule type" value="Genomic_DNA"/>
</dbReference>
<evidence type="ECO:0000256" key="8">
    <source>
        <dbReference type="PROSITE-ProRule" id="PRU01360"/>
    </source>
</evidence>
<dbReference type="STRING" id="1219058.AOA14_11255"/>
<dbReference type="InterPro" id="IPR000531">
    <property type="entry name" value="Beta-barrel_TonB"/>
</dbReference>
<dbReference type="InterPro" id="IPR036942">
    <property type="entry name" value="Beta-barrel_TonB_sf"/>
</dbReference>
<feature type="chain" id="PRO_5007502464" evidence="10">
    <location>
        <begin position="38"/>
        <end position="1011"/>
    </location>
</feature>
<dbReference type="InterPro" id="IPR010104">
    <property type="entry name" value="TonB_rcpt_bac"/>
</dbReference>
<comment type="similarity">
    <text evidence="8 9">Belongs to the TonB-dependent receptor family.</text>
</comment>
<comment type="subcellular location">
    <subcellularLocation>
        <location evidence="1 8">Cell outer membrane</location>
        <topology evidence="1 8">Multi-pass membrane protein</topology>
    </subcellularLocation>
</comment>
<dbReference type="Gene3D" id="2.170.130.10">
    <property type="entry name" value="TonB-dependent receptor, plug domain"/>
    <property type="match status" value="1"/>
</dbReference>
<name>A0A142VZN5_9SPHN</name>
<sequence length="1011" mass="108857">MRDYVGLRRKARASRLVTAWVSGVALCALLAPASALAQEQVQSDDAADDNAIVVTGIRSSLQSALTEKRNADNLIEVIQAEDIGKLPDQNLAEVLENITGVQITREAGVGTGVQIRGTNDNRVEINGVSTVGSGSGRGGISFEDVSASIIASVEVTKAPEAKTIEGSVGGTINLRTIRPLDLKEMLLAARVQGEHSELSKSVRPRISATFGDKWSTGIGQIGLVVSGSYTQQEATSFRPRVDRDGGLVENVNATVVRSGVAENQPTRRPAAQDFDFVGIQFLNQELENFEYETKNFAGTLEWAPSDHVKFYFDTIYNDQQRRQDSSRVQGSGVNALLDYSVPTSFQTVDFGSLDGVKLGSIRVAETGTIEPNIAVDRDDPNLRFSSDVGARLTKSEIYRLGSEFDAGRLTGRVEASRSISNTRNPDLSTTLNFLNPNAPVFTGNDNAVPFIYDLSGGSLAFGINFDSPFAPTVEQLLDPANVVLQQVSIGNDSTRNKEDAARIDLSLDVADLTPFFTSFDVGYRFNRSSSTFNDVGSTLTLSSLNDSPRGTLFADLLVRGPNNFGDADGRTLFFKDFLLIDPNRAFSDREGTLDILRAALLAAPGQRALNDASANSAGYFSINETTNAVYGQANFEIGPVRGNFGLRWLDTSLDSIGNSITGANVTQVVTRGGYSKLLPRLNLVADVADNILLRASWGRDINRPDFDLLSTSVSFVTSENAAVSIGNPNLRPETVTSYDASIDWYFAPSSVLSVGVFHKKRTDLFVTQLEDAPLDANGYRDITAPCEGGGIYNPIGFRNQLSPIGGSGMCVPILTTINDSGSTTQTGVEVALQYDLSQFEETLGFASGFGIVANYTYQKFGGGQAVNSSATRGTDIFNAINGIYDDADFVPVTAKQGLLDFSKHAYNLTLYYEKYGLSARARYTWRSAFRTLDTVGGATLASTFGFPVVTAARGQLNASISYDINSFLSVGVEGVNLSKSKISQYCVNDGALLCFEGLPDRRITFGASVRF</sequence>
<organism evidence="13 14">
    <name type="scientific">Sphingopyxis terrae subsp. terrae NBRC 15098</name>
    <dbReference type="NCBI Taxonomy" id="1219058"/>
    <lineage>
        <taxon>Bacteria</taxon>
        <taxon>Pseudomonadati</taxon>
        <taxon>Pseudomonadota</taxon>
        <taxon>Alphaproteobacteria</taxon>
        <taxon>Sphingomonadales</taxon>
        <taxon>Sphingomonadaceae</taxon>
        <taxon>Sphingopyxis</taxon>
    </lineage>
</organism>
<evidence type="ECO:0000256" key="2">
    <source>
        <dbReference type="ARBA" id="ARBA00022448"/>
    </source>
</evidence>
<dbReference type="AlphaFoldDB" id="A0A142VZN5"/>
<evidence type="ECO:0000259" key="11">
    <source>
        <dbReference type="Pfam" id="PF00593"/>
    </source>
</evidence>
<feature type="domain" description="TonB-dependent receptor-like beta-barrel" evidence="11">
    <location>
        <begin position="452"/>
        <end position="977"/>
    </location>
</feature>
<evidence type="ECO:0000256" key="3">
    <source>
        <dbReference type="ARBA" id="ARBA00022452"/>
    </source>
</evidence>
<reference evidence="13 14" key="2">
    <citation type="journal article" date="2016" name="Genome Announc.">
        <title>Complete Genome Sequence of Sphingopyxis terrae Strain 203-1 (NBRC 111660), a Polyethylene Glycol Degrader.</title>
        <authorList>
            <person name="Ohtsubo Y."/>
            <person name="Nonoyama S."/>
            <person name="Nagata Y."/>
            <person name="Numata M."/>
            <person name="Tsuchikane K."/>
            <person name="Hosoyama A."/>
            <person name="Yamazoe A."/>
            <person name="Tsuda M."/>
            <person name="Fujita N."/>
            <person name="Kawai F."/>
        </authorList>
    </citation>
    <scope>NUCLEOTIDE SEQUENCE [LARGE SCALE GENOMIC DNA]</scope>
    <source>
        <strain evidence="13 14">203-1</strain>
    </source>
</reference>
<keyword evidence="5 9" id="KW-0798">TonB box</keyword>
<keyword evidence="10" id="KW-0732">Signal</keyword>
<dbReference type="Proteomes" id="UP000076234">
    <property type="component" value="Chromosome"/>
</dbReference>
<protein>
    <submittedName>
        <fullName evidence="13">TonB-dependent receptor</fullName>
    </submittedName>
</protein>
<dbReference type="PROSITE" id="PS52016">
    <property type="entry name" value="TONB_DEPENDENT_REC_3"/>
    <property type="match status" value="1"/>
</dbReference>
<dbReference type="Pfam" id="PF07715">
    <property type="entry name" value="Plug"/>
    <property type="match status" value="1"/>
</dbReference>
<dbReference type="NCBIfam" id="TIGR01782">
    <property type="entry name" value="TonB-Xanth-Caul"/>
    <property type="match status" value="1"/>
</dbReference>
<dbReference type="InterPro" id="IPR012910">
    <property type="entry name" value="Plug_dom"/>
</dbReference>
<keyword evidence="13" id="KW-0675">Receptor</keyword>
<evidence type="ECO:0000256" key="9">
    <source>
        <dbReference type="RuleBase" id="RU003357"/>
    </source>
</evidence>
<evidence type="ECO:0000256" key="10">
    <source>
        <dbReference type="SAM" id="SignalP"/>
    </source>
</evidence>
<accession>A0A142VZN5</accession>
<evidence type="ECO:0000259" key="12">
    <source>
        <dbReference type="Pfam" id="PF07715"/>
    </source>
</evidence>
<keyword evidence="3 8" id="KW-1134">Transmembrane beta strand</keyword>
<dbReference type="Pfam" id="PF00593">
    <property type="entry name" value="TonB_dep_Rec_b-barrel"/>
    <property type="match status" value="1"/>
</dbReference>
<dbReference type="PANTHER" id="PTHR40980">
    <property type="entry name" value="PLUG DOMAIN-CONTAINING PROTEIN"/>
    <property type="match status" value="1"/>
</dbReference>
<evidence type="ECO:0000256" key="5">
    <source>
        <dbReference type="ARBA" id="ARBA00023077"/>
    </source>
</evidence>
<dbReference type="KEGG" id="ster:AOA14_11255"/>
<evidence type="ECO:0000256" key="6">
    <source>
        <dbReference type="ARBA" id="ARBA00023136"/>
    </source>
</evidence>
<feature type="signal peptide" evidence="10">
    <location>
        <begin position="1"/>
        <end position="37"/>
    </location>
</feature>
<reference evidence="14" key="1">
    <citation type="submission" date="2015-11" db="EMBL/GenBank/DDBJ databases">
        <title>Complete genome sequence of a polyethylene glycol-degrading strain Sphingopyxis terrae strain 203-1 (NBRC 15098).</title>
        <authorList>
            <person name="Yoshiyuki O."/>
            <person name="Shouta N."/>
            <person name="Nagata Y."/>
            <person name="Numata M."/>
            <person name="Tsuchikane K."/>
            <person name="Hosoyama A."/>
            <person name="Yamazoe A."/>
            <person name="Tsuda M."/>
            <person name="Fujita N."/>
            <person name="Kawai F."/>
        </authorList>
    </citation>
    <scope>NUCLEOTIDE SEQUENCE [LARGE SCALE GENOMIC DNA]</scope>
    <source>
        <strain evidence="14">203-1</strain>
    </source>
</reference>
<keyword evidence="2 8" id="KW-0813">Transport</keyword>
<evidence type="ECO:0000256" key="1">
    <source>
        <dbReference type="ARBA" id="ARBA00004571"/>
    </source>
</evidence>
<keyword evidence="4 8" id="KW-0812">Transmembrane</keyword>
<feature type="domain" description="TonB-dependent receptor plug" evidence="12">
    <location>
        <begin position="68"/>
        <end position="170"/>
    </location>
</feature>
<evidence type="ECO:0000256" key="4">
    <source>
        <dbReference type="ARBA" id="ARBA00022692"/>
    </source>
</evidence>
<dbReference type="SUPFAM" id="SSF56935">
    <property type="entry name" value="Porins"/>
    <property type="match status" value="1"/>
</dbReference>
<dbReference type="InterPro" id="IPR039426">
    <property type="entry name" value="TonB-dep_rcpt-like"/>
</dbReference>
<gene>
    <name evidence="13" type="ORF">AOA14_11255</name>
</gene>
<dbReference type="GO" id="GO:0009279">
    <property type="term" value="C:cell outer membrane"/>
    <property type="evidence" value="ECO:0007669"/>
    <property type="project" value="UniProtKB-SubCell"/>
</dbReference>
<evidence type="ECO:0000313" key="14">
    <source>
        <dbReference type="Proteomes" id="UP000076234"/>
    </source>
</evidence>
<proteinExistence type="inferred from homology"/>